<dbReference type="InterPro" id="IPR029028">
    <property type="entry name" value="Alpha/beta_knot_MTases"/>
</dbReference>
<evidence type="ECO:0000313" key="14">
    <source>
        <dbReference type="EMBL" id="QIR76189.1"/>
    </source>
</evidence>
<dbReference type="PANTHER" id="PTHR30027:SF3">
    <property type="entry name" value="16S RRNA (URACIL(1498)-N(3))-METHYLTRANSFERASE"/>
    <property type="match status" value="1"/>
</dbReference>
<name>A0A1Y0HH01_9BACT</name>
<keyword evidence="5 10" id="KW-0489">Methyltransferase</keyword>
<gene>
    <name evidence="14" type="ORF">FA584_08210</name>
    <name evidence="13" type="ORF">Sdiek1_0196</name>
</gene>
<dbReference type="AlphaFoldDB" id="A0A1Y0HH01"/>
<comment type="function">
    <text evidence="8 10">Specifically methylates the N3 position of the uracil ring of uridine 1498 (m3U1498) in 16S rRNA. Acts on the fully assembled 30S ribosomal subunit.</text>
</comment>
<evidence type="ECO:0000259" key="11">
    <source>
        <dbReference type="Pfam" id="PF04452"/>
    </source>
</evidence>
<dbReference type="EMBL" id="CP021416">
    <property type="protein sequence ID" value="ARU47379.1"/>
    <property type="molecule type" value="Genomic_DNA"/>
</dbReference>
<dbReference type="Proteomes" id="UP000196005">
    <property type="component" value="Chromosome"/>
</dbReference>
<reference evidence="15" key="2">
    <citation type="submission" date="2017-05" db="EMBL/GenBank/DDBJ databases">
        <title>Dechlorination kinetics govern the competition between two new strains of the genus Sulfurospirillum.</title>
        <authorList>
            <person name="Buttet G.F."/>
            <person name="Murray A.M."/>
            <person name="Goris T."/>
            <person name="Burion M."/>
            <person name="Lin B."/>
            <person name="Rolle M."/>
            <person name="Maillard J."/>
        </authorList>
    </citation>
    <scope>NUCLEOTIDE SEQUENCE [LARGE SCALE GENOMIC DNA]</scope>
    <source>
        <strain evidence="15">SL2-1</strain>
    </source>
</reference>
<evidence type="ECO:0000256" key="4">
    <source>
        <dbReference type="ARBA" id="ARBA00022552"/>
    </source>
</evidence>
<dbReference type="OrthoDB" id="9815641at2"/>
<accession>A0A6G9VU35</accession>
<dbReference type="GO" id="GO:0070475">
    <property type="term" value="P:rRNA base methylation"/>
    <property type="evidence" value="ECO:0007669"/>
    <property type="project" value="TreeGrafter"/>
</dbReference>
<feature type="domain" description="Ribosomal RNA small subunit methyltransferase E methyltransferase" evidence="11">
    <location>
        <begin position="77"/>
        <end position="220"/>
    </location>
</feature>
<evidence type="ECO:0000256" key="2">
    <source>
        <dbReference type="ARBA" id="ARBA00005528"/>
    </source>
</evidence>
<dbReference type="InterPro" id="IPR029026">
    <property type="entry name" value="tRNA_m1G_MTases_N"/>
</dbReference>
<reference evidence="14 16" key="1">
    <citation type="journal article" date="2017" name="Environ. Sci. Technol.">
        <title>Organohalide Respiration with Chlorinated Ethenes under Low pH Conditions.</title>
        <authorList>
            <person name="Yang Y."/>
            <person name="Capiro N.L."/>
            <person name="Marcet T.F."/>
            <person name="Yan J."/>
            <person name="Pennell K.D."/>
            <person name="Loffler F.E."/>
        </authorList>
    </citation>
    <scope>NUCLEOTIDE SEQUENCE [LARGE SCALE GENOMIC DNA]</scope>
    <source>
        <strain evidence="14 16">ACSDCE</strain>
    </source>
</reference>
<dbReference type="NCBIfam" id="TIGR00046">
    <property type="entry name" value="RsmE family RNA methyltransferase"/>
    <property type="match status" value="1"/>
</dbReference>
<reference evidence="13" key="3">
    <citation type="journal article" date="2018" name="FEMS Microbiol. Ecol.">
        <title>Coexistence of two distinct Sulfurospirillum populations respiring tetrachloroethene-genomic and kinetic considerations. .</title>
        <authorList>
            <person name="Buttet G.F."/>
            <person name="Murray A.M."/>
            <person name="Goris T."/>
            <person name="Burion M."/>
            <person name="Jin B."/>
            <person name="Rolle M."/>
            <person name="Holliger C."/>
            <person name="Maillard J."/>
        </authorList>
    </citation>
    <scope>NUCLEOTIDE SEQUENCE</scope>
    <source>
        <strain evidence="13">SL2-1</strain>
    </source>
</reference>
<organism evidence="13 15">
    <name type="scientific">Sulfurospirillum diekertiae</name>
    <dbReference type="NCBI Taxonomy" id="1854492"/>
    <lineage>
        <taxon>Bacteria</taxon>
        <taxon>Pseudomonadati</taxon>
        <taxon>Campylobacterota</taxon>
        <taxon>Epsilonproteobacteria</taxon>
        <taxon>Campylobacterales</taxon>
        <taxon>Sulfurospirillaceae</taxon>
        <taxon>Sulfurospirillum</taxon>
    </lineage>
</organism>
<keyword evidence="6 10" id="KW-0808">Transferase</keyword>
<sequence>MQFVYHPNAGIQTLSVDVREYEHIFKVRRMSVGEKLQWRNLEDVFLYEYEISKIGKKEAELDLIGKKELPLLPSKILHVGWSIIDPKIIEKTLPMLNELGVSKISFVYAEFSQKSHKLDLERMKRILINSSQQCGRSLLMQIEVLPTLQDYIKAYPQSHILDFSEIKLNETEKISSILIGPEGGLSQKERMLLQNQSIVGLTCNTILRSETAVVAAASKILA</sequence>
<feature type="domain" description="Ribosomal RNA small subunit methyltransferase E PUA-like" evidence="12">
    <location>
        <begin position="19"/>
        <end position="63"/>
    </location>
</feature>
<evidence type="ECO:0000256" key="3">
    <source>
        <dbReference type="ARBA" id="ARBA00022490"/>
    </source>
</evidence>
<accession>A0A1Y0HH01</accession>
<reference evidence="14" key="4">
    <citation type="submission" date="2020-08" db="EMBL/GenBank/DDBJ databases">
        <authorList>
            <person name="Yang Y."/>
            <person name="Huo L."/>
            <person name="Yan J."/>
        </authorList>
    </citation>
    <scope>NUCLEOTIDE SEQUENCE</scope>
    <source>
        <strain evidence="14">ACSDCE</strain>
    </source>
</reference>
<dbReference type="NCBIfam" id="NF008695">
    <property type="entry name" value="PRK11713.3-3"/>
    <property type="match status" value="1"/>
</dbReference>
<dbReference type="GO" id="GO:0005737">
    <property type="term" value="C:cytoplasm"/>
    <property type="evidence" value="ECO:0007669"/>
    <property type="project" value="UniProtKB-SubCell"/>
</dbReference>
<keyword evidence="7 10" id="KW-0949">S-adenosyl-L-methionine</keyword>
<dbReference type="InterPro" id="IPR046886">
    <property type="entry name" value="RsmE_MTase_dom"/>
</dbReference>
<dbReference type="PANTHER" id="PTHR30027">
    <property type="entry name" value="RIBOSOMAL RNA SMALL SUBUNIT METHYLTRANSFERASE E"/>
    <property type="match status" value="1"/>
</dbReference>
<dbReference type="InterPro" id="IPR006700">
    <property type="entry name" value="RsmE"/>
</dbReference>
<evidence type="ECO:0000256" key="5">
    <source>
        <dbReference type="ARBA" id="ARBA00022603"/>
    </source>
</evidence>
<comment type="similarity">
    <text evidence="2 10">Belongs to the RNA methyltransferase RsmE family.</text>
</comment>
<evidence type="ECO:0000256" key="9">
    <source>
        <dbReference type="ARBA" id="ARBA00047944"/>
    </source>
</evidence>
<dbReference type="Gene3D" id="3.40.1280.10">
    <property type="match status" value="1"/>
</dbReference>
<dbReference type="InterPro" id="IPR046887">
    <property type="entry name" value="RsmE_PUA-like"/>
</dbReference>
<evidence type="ECO:0000313" key="16">
    <source>
        <dbReference type="Proteomes" id="UP000502831"/>
    </source>
</evidence>
<keyword evidence="15" id="KW-1185">Reference proteome</keyword>
<dbReference type="Proteomes" id="UP000502831">
    <property type="component" value="Chromosome"/>
</dbReference>
<evidence type="ECO:0000313" key="15">
    <source>
        <dbReference type="Proteomes" id="UP000196005"/>
    </source>
</evidence>
<protein>
    <recommendedName>
        <fullName evidence="10">Ribosomal RNA small subunit methyltransferase E</fullName>
        <ecNumber evidence="10">2.1.1.193</ecNumber>
    </recommendedName>
</protein>
<evidence type="ECO:0000256" key="1">
    <source>
        <dbReference type="ARBA" id="ARBA00004496"/>
    </source>
</evidence>
<evidence type="ECO:0000256" key="6">
    <source>
        <dbReference type="ARBA" id="ARBA00022679"/>
    </source>
</evidence>
<evidence type="ECO:0000313" key="13">
    <source>
        <dbReference type="EMBL" id="ARU47379.1"/>
    </source>
</evidence>
<keyword evidence="3 10" id="KW-0963">Cytoplasm</keyword>
<dbReference type="Pfam" id="PF04452">
    <property type="entry name" value="Methyltrans_RNA"/>
    <property type="match status" value="1"/>
</dbReference>
<evidence type="ECO:0000256" key="8">
    <source>
        <dbReference type="ARBA" id="ARBA00025699"/>
    </source>
</evidence>
<comment type="catalytic activity">
    <reaction evidence="9 10">
        <text>uridine(1498) in 16S rRNA + S-adenosyl-L-methionine = N(3)-methyluridine(1498) in 16S rRNA + S-adenosyl-L-homocysteine + H(+)</text>
        <dbReference type="Rhea" id="RHEA:42920"/>
        <dbReference type="Rhea" id="RHEA-COMP:10283"/>
        <dbReference type="Rhea" id="RHEA-COMP:10284"/>
        <dbReference type="ChEBI" id="CHEBI:15378"/>
        <dbReference type="ChEBI" id="CHEBI:57856"/>
        <dbReference type="ChEBI" id="CHEBI:59789"/>
        <dbReference type="ChEBI" id="CHEBI:65315"/>
        <dbReference type="ChEBI" id="CHEBI:74502"/>
        <dbReference type="EC" id="2.1.1.193"/>
    </reaction>
</comment>
<evidence type="ECO:0000256" key="7">
    <source>
        <dbReference type="ARBA" id="ARBA00022691"/>
    </source>
</evidence>
<dbReference type="GO" id="GO:0070042">
    <property type="term" value="F:rRNA (uridine-N3-)-methyltransferase activity"/>
    <property type="evidence" value="ECO:0007669"/>
    <property type="project" value="TreeGrafter"/>
</dbReference>
<dbReference type="RefSeq" id="WP_087437483.1">
    <property type="nucleotide sequence ID" value="NZ_CP021416.1"/>
</dbReference>
<dbReference type="EC" id="2.1.1.193" evidence="10"/>
<dbReference type="SUPFAM" id="SSF75217">
    <property type="entry name" value="alpha/beta knot"/>
    <property type="match status" value="1"/>
</dbReference>
<keyword evidence="4 10" id="KW-0698">rRNA processing</keyword>
<evidence type="ECO:0000259" key="12">
    <source>
        <dbReference type="Pfam" id="PF20260"/>
    </source>
</evidence>
<dbReference type="CDD" id="cd18084">
    <property type="entry name" value="RsmE-like"/>
    <property type="match status" value="1"/>
</dbReference>
<evidence type="ECO:0000256" key="10">
    <source>
        <dbReference type="PIRNR" id="PIRNR015601"/>
    </source>
</evidence>
<dbReference type="PIRSF" id="PIRSF015601">
    <property type="entry name" value="MTase_slr0722"/>
    <property type="match status" value="1"/>
</dbReference>
<dbReference type="Pfam" id="PF20260">
    <property type="entry name" value="PUA_4"/>
    <property type="match status" value="1"/>
</dbReference>
<dbReference type="KEGG" id="suls:Sdiek1_0196"/>
<proteinExistence type="inferred from homology"/>
<comment type="subcellular location">
    <subcellularLocation>
        <location evidence="1 10">Cytoplasm</location>
    </subcellularLocation>
</comment>
<dbReference type="EMBL" id="CP039734">
    <property type="protein sequence ID" value="QIR76189.1"/>
    <property type="molecule type" value="Genomic_DNA"/>
</dbReference>